<feature type="binding site" evidence="6">
    <location>
        <position position="92"/>
    </location>
    <ligand>
        <name>S-adenosyl-L-methionine</name>
        <dbReference type="ChEBI" id="CHEBI:59789"/>
    </ligand>
</feature>
<dbReference type="EMBL" id="DTMM01000003">
    <property type="protein sequence ID" value="HFT92346.1"/>
    <property type="molecule type" value="Genomic_DNA"/>
</dbReference>
<evidence type="ECO:0000256" key="4">
    <source>
        <dbReference type="ARBA" id="ARBA00022679"/>
    </source>
</evidence>
<keyword evidence="2 6" id="KW-0698">rRNA processing</keyword>
<evidence type="ECO:0000256" key="6">
    <source>
        <dbReference type="HAMAP-Rule" id="MF_00074"/>
    </source>
</evidence>
<keyword evidence="5 6" id="KW-0949">S-adenosyl-L-methionine</keyword>
<evidence type="ECO:0000313" key="7">
    <source>
        <dbReference type="EMBL" id="HFT92346.1"/>
    </source>
</evidence>
<evidence type="ECO:0000256" key="5">
    <source>
        <dbReference type="ARBA" id="ARBA00022691"/>
    </source>
</evidence>
<comment type="function">
    <text evidence="6">Specifically methylates the N7 position of a guanine in 16S rRNA.</text>
</comment>
<gene>
    <name evidence="6" type="primary">rsmG</name>
    <name evidence="7" type="ORF">ENX03_00110</name>
</gene>
<dbReference type="SUPFAM" id="SSF53335">
    <property type="entry name" value="S-adenosyl-L-methionine-dependent methyltransferases"/>
    <property type="match status" value="1"/>
</dbReference>
<evidence type="ECO:0000256" key="1">
    <source>
        <dbReference type="ARBA" id="ARBA00022490"/>
    </source>
</evidence>
<comment type="caution">
    <text evidence="7">The sequence shown here is derived from an EMBL/GenBank/DDBJ whole genome shotgun (WGS) entry which is preliminary data.</text>
</comment>
<dbReference type="AlphaFoldDB" id="A0A7C3LR78"/>
<name>A0A7C3LR78_9BACT</name>
<keyword evidence="4 6" id="KW-0808">Transferase</keyword>
<dbReference type="PANTHER" id="PTHR31760:SF0">
    <property type="entry name" value="S-ADENOSYL-L-METHIONINE-DEPENDENT METHYLTRANSFERASES SUPERFAMILY PROTEIN"/>
    <property type="match status" value="1"/>
</dbReference>
<keyword evidence="3 6" id="KW-0489">Methyltransferase</keyword>
<accession>A0A7C3LR78</accession>
<comment type="subcellular location">
    <subcellularLocation>
        <location evidence="6">Cytoplasm</location>
    </subcellularLocation>
</comment>
<dbReference type="GO" id="GO:0005829">
    <property type="term" value="C:cytosol"/>
    <property type="evidence" value="ECO:0007669"/>
    <property type="project" value="TreeGrafter"/>
</dbReference>
<sequence>MIEDEPQAVKKSELSLTRNLPDIHGELGRVLPEHKSGLISVYVDILEEWNRSIRLTGFHNRNEIYRHLVCEPVLAGFFFDVFSASGPLVDFGSGNGSPGIIFSIMNPDRPVYLVERKLKKRSFLSYLIARLHLEHVIVLDTLENTLALLTDATVMEIWMKAISLSSLAEALPVGWTVPCDIRIRKFGEADPFFYCQNIIKNVINSENYNMLPAFSFTVSECMLSANKDRIVPRGTIR</sequence>
<dbReference type="Pfam" id="PF02527">
    <property type="entry name" value="GidB"/>
    <property type="match status" value="1"/>
</dbReference>
<dbReference type="InterPro" id="IPR029063">
    <property type="entry name" value="SAM-dependent_MTases_sf"/>
</dbReference>
<dbReference type="HAMAP" id="MF_00074">
    <property type="entry name" value="16SrRNA_methyltr_G"/>
    <property type="match status" value="1"/>
</dbReference>
<dbReference type="PANTHER" id="PTHR31760">
    <property type="entry name" value="S-ADENOSYL-L-METHIONINE-DEPENDENT METHYLTRANSFERASES SUPERFAMILY PROTEIN"/>
    <property type="match status" value="1"/>
</dbReference>
<keyword evidence="1 6" id="KW-0963">Cytoplasm</keyword>
<reference evidence="7" key="1">
    <citation type="journal article" date="2020" name="mSystems">
        <title>Genome- and Community-Level Interaction Insights into Carbon Utilization and Element Cycling Functions of Hydrothermarchaeota in Hydrothermal Sediment.</title>
        <authorList>
            <person name="Zhou Z."/>
            <person name="Liu Y."/>
            <person name="Xu W."/>
            <person name="Pan J."/>
            <person name="Luo Z.H."/>
            <person name="Li M."/>
        </authorList>
    </citation>
    <scope>NUCLEOTIDE SEQUENCE [LARGE SCALE GENOMIC DNA]</scope>
    <source>
        <strain evidence="7">SpSt-902</strain>
    </source>
</reference>
<organism evidence="7">
    <name type="scientific">Leptospirillum ferriphilum</name>
    <dbReference type="NCBI Taxonomy" id="178606"/>
    <lineage>
        <taxon>Bacteria</taxon>
        <taxon>Pseudomonadati</taxon>
        <taxon>Nitrospirota</taxon>
        <taxon>Nitrospiria</taxon>
        <taxon>Nitrospirales</taxon>
        <taxon>Nitrospiraceae</taxon>
        <taxon>Leptospirillum</taxon>
    </lineage>
</organism>
<dbReference type="InterPro" id="IPR003682">
    <property type="entry name" value="rRNA_ssu_MeTfrase_G"/>
</dbReference>
<proteinExistence type="inferred from homology"/>
<protein>
    <recommendedName>
        <fullName evidence="6">Ribosomal RNA small subunit methyltransferase G</fullName>
        <ecNumber evidence="6">2.1.1.-</ecNumber>
    </recommendedName>
    <alternativeName>
        <fullName evidence="6">16S rRNA 7-methylguanosine methyltransferase</fullName>
        <shortName evidence="6">16S rRNA m7G methyltransferase</shortName>
    </alternativeName>
</protein>
<evidence type="ECO:0000256" key="3">
    <source>
        <dbReference type="ARBA" id="ARBA00022603"/>
    </source>
</evidence>
<feature type="binding site" evidence="6">
    <location>
        <begin position="142"/>
        <end position="143"/>
    </location>
    <ligand>
        <name>S-adenosyl-L-methionine</name>
        <dbReference type="ChEBI" id="CHEBI:59789"/>
    </ligand>
</feature>
<dbReference type="EC" id="2.1.1.-" evidence="6"/>
<comment type="caution">
    <text evidence="6">Lacks conserved residue(s) required for the propagation of feature annotation.</text>
</comment>
<evidence type="ECO:0000256" key="2">
    <source>
        <dbReference type="ARBA" id="ARBA00022552"/>
    </source>
</evidence>
<comment type="similarity">
    <text evidence="6">Belongs to the methyltransferase superfamily. RNA methyltransferase RsmG family.</text>
</comment>
<dbReference type="GO" id="GO:0070043">
    <property type="term" value="F:rRNA (guanine-N7-)-methyltransferase activity"/>
    <property type="evidence" value="ECO:0007669"/>
    <property type="project" value="UniProtKB-UniRule"/>
</dbReference>
<dbReference type="Gene3D" id="3.40.50.150">
    <property type="entry name" value="Vaccinia Virus protein VP39"/>
    <property type="match status" value="1"/>
</dbReference>